<evidence type="ECO:0000256" key="1">
    <source>
        <dbReference type="SAM" id="Phobius"/>
    </source>
</evidence>
<feature type="transmembrane region" description="Helical" evidence="1">
    <location>
        <begin position="66"/>
        <end position="87"/>
    </location>
</feature>
<reference evidence="2 3" key="1">
    <citation type="submission" date="2019-03" db="EMBL/GenBank/DDBJ databases">
        <title>Genomics of glacier-inhabiting Cryobacterium strains.</title>
        <authorList>
            <person name="Liu Q."/>
            <person name="Xin Y.-H."/>
        </authorList>
    </citation>
    <scope>NUCLEOTIDE SEQUENCE [LARGE SCALE GENOMIC DNA]</scope>
    <source>
        <strain evidence="2 3">Sr54</strain>
    </source>
</reference>
<gene>
    <name evidence="2" type="ORF">E3T51_06615</name>
</gene>
<feature type="transmembrane region" description="Helical" evidence="1">
    <location>
        <begin position="164"/>
        <end position="190"/>
    </location>
</feature>
<proteinExistence type="predicted"/>
<feature type="transmembrane region" description="Helical" evidence="1">
    <location>
        <begin position="15"/>
        <end position="37"/>
    </location>
</feature>
<keyword evidence="1" id="KW-0472">Membrane</keyword>
<dbReference type="RefSeq" id="WP_134528955.1">
    <property type="nucleotide sequence ID" value="NZ_SOHN01000009.1"/>
</dbReference>
<feature type="transmembrane region" description="Helical" evidence="1">
    <location>
        <begin position="131"/>
        <end position="152"/>
    </location>
</feature>
<dbReference type="Proteomes" id="UP000297626">
    <property type="component" value="Unassembled WGS sequence"/>
</dbReference>
<evidence type="ECO:0000313" key="3">
    <source>
        <dbReference type="Proteomes" id="UP000297626"/>
    </source>
</evidence>
<name>A0A4R9BQH8_9MICO</name>
<dbReference type="EMBL" id="SOHN01000009">
    <property type="protein sequence ID" value="TFD88991.1"/>
    <property type="molecule type" value="Genomic_DNA"/>
</dbReference>
<evidence type="ECO:0000313" key="2">
    <source>
        <dbReference type="EMBL" id="TFD88991.1"/>
    </source>
</evidence>
<accession>A0A4R9BQH8</accession>
<feature type="transmembrane region" description="Helical" evidence="1">
    <location>
        <begin position="94"/>
        <end position="111"/>
    </location>
</feature>
<keyword evidence="1" id="KW-0812">Transmembrane</keyword>
<organism evidence="2 3">
    <name type="scientific">Cryobacterium serini</name>
    <dbReference type="NCBI Taxonomy" id="1259201"/>
    <lineage>
        <taxon>Bacteria</taxon>
        <taxon>Bacillati</taxon>
        <taxon>Actinomycetota</taxon>
        <taxon>Actinomycetes</taxon>
        <taxon>Micrococcales</taxon>
        <taxon>Microbacteriaceae</taxon>
        <taxon>Cryobacterium</taxon>
    </lineage>
</organism>
<dbReference type="AlphaFoldDB" id="A0A4R9BQH8"/>
<keyword evidence="1" id="KW-1133">Transmembrane helix</keyword>
<protein>
    <submittedName>
        <fullName evidence="2">Uncharacterized protein</fullName>
    </submittedName>
</protein>
<comment type="caution">
    <text evidence="2">The sequence shown here is derived from an EMBL/GenBank/DDBJ whole genome shotgun (WGS) entry which is preliminary data.</text>
</comment>
<keyword evidence="3" id="KW-1185">Reference proteome</keyword>
<sequence>MDIQRVPIQGTARRWFLWIVALIFAVMLLGGIVTHYLRENLDITTPGWRALSAAASLLYADGEANLWAWASGLLLAGIGLSLGAVGLTARNEGGVGAPYFVLAAVAVELSADEIAQLHEKLAKFDLDTRFTFAWLSVGVPLAILAGLLVLWVARTIGRQLRRRLIVAGAIFLLGAVGFEAMGGIVVGGRLDDLSRGSLPYHLLVGIEEGLEVTGALLALSAALSALSIERTLEGVLVRTRLSRTGDTSNSRSSGAQPAGG</sequence>